<gene>
    <name evidence="2" type="ordered locus">Shewmr7_0723</name>
</gene>
<proteinExistence type="predicted"/>
<evidence type="ECO:0000256" key="1">
    <source>
        <dbReference type="SAM" id="MobiDB-lite"/>
    </source>
</evidence>
<dbReference type="HOGENOM" id="CLU_1389381_0_0_6"/>
<feature type="region of interest" description="Disordered" evidence="1">
    <location>
        <begin position="174"/>
        <end position="200"/>
    </location>
</feature>
<protein>
    <recommendedName>
        <fullName evidence="3">Methyl-accepting chemotaxis sensory transducer</fullName>
    </recommendedName>
</protein>
<dbReference type="SUPFAM" id="SSF58104">
    <property type="entry name" value="Methyl-accepting chemotaxis protein (MCP) signaling domain"/>
    <property type="match status" value="1"/>
</dbReference>
<evidence type="ECO:0008006" key="3">
    <source>
        <dbReference type="Google" id="ProtNLM"/>
    </source>
</evidence>
<accession>Q0HYT2</accession>
<dbReference type="KEGG" id="shm:Shewmr7_0723"/>
<name>Q0HYT2_SHESR</name>
<feature type="region of interest" description="Disordered" evidence="1">
    <location>
        <begin position="1"/>
        <end position="27"/>
    </location>
</feature>
<evidence type="ECO:0000313" key="2">
    <source>
        <dbReference type="EMBL" id="ABI41723.1"/>
    </source>
</evidence>
<dbReference type="EMBL" id="CP000444">
    <property type="protein sequence ID" value="ABI41723.1"/>
    <property type="molecule type" value="Genomic_DNA"/>
</dbReference>
<feature type="compositionally biased region" description="Low complexity" evidence="1">
    <location>
        <begin position="180"/>
        <end position="194"/>
    </location>
</feature>
<sequence length="200" mass="20600">MSAIANFKARREAAKRAQSLPYDAPENTNAPENEALLLLAALLGCEVDQAIEKAREAVEKNIRIINVTLGFDTAEGQDQTAQSTVTTDDQGNIASISGTHTLELEDSAASVSNAAETALDAADKVSDSADKVSTAASELESAASSVDDSASSLAYTADDLGDIKDELKDVAAELKKPSEAPASSRGAKAAAPKSSSKKSS</sequence>
<dbReference type="AlphaFoldDB" id="Q0HYT2"/>
<organism evidence="2">
    <name type="scientific">Shewanella sp. (strain MR-7)</name>
    <dbReference type="NCBI Taxonomy" id="60481"/>
    <lineage>
        <taxon>Bacteria</taxon>
        <taxon>Pseudomonadati</taxon>
        <taxon>Pseudomonadota</taxon>
        <taxon>Gammaproteobacteria</taxon>
        <taxon>Alteromonadales</taxon>
        <taxon>Shewanellaceae</taxon>
        <taxon>Shewanella</taxon>
    </lineage>
</organism>
<reference evidence="2" key="1">
    <citation type="submission" date="2006-08" db="EMBL/GenBank/DDBJ databases">
        <title>Complete sequence of Chromosome1 of Shewanella sp. MR-7.</title>
        <authorList>
            <consortium name="US DOE Joint Genome Institute"/>
            <person name="Copeland A."/>
            <person name="Lucas S."/>
            <person name="Lapidus A."/>
            <person name="Barry K."/>
            <person name="Detter J.C."/>
            <person name="Glavina del Rio T."/>
            <person name="Hammon N."/>
            <person name="Israni S."/>
            <person name="Dalin E."/>
            <person name="Tice H."/>
            <person name="Pitluck S."/>
            <person name="Kiss H."/>
            <person name="Brettin T."/>
            <person name="Bruce D."/>
            <person name="Han C."/>
            <person name="Tapia R."/>
            <person name="Gilna P."/>
            <person name="Schmutz J."/>
            <person name="Larimer F."/>
            <person name="Land M."/>
            <person name="Hauser L."/>
            <person name="Kyrpides N."/>
            <person name="Mikhailova N."/>
            <person name="Nealson K."/>
            <person name="Konstantinidis K."/>
            <person name="Klappenbach J."/>
            <person name="Tiedje J."/>
            <person name="Richardson P."/>
        </authorList>
    </citation>
    <scope>NUCLEOTIDE SEQUENCE</scope>
    <source>
        <strain evidence="2">MR-7</strain>
    </source>
</reference>